<keyword evidence="3" id="KW-0201">Cytochrome c-type biogenesis</keyword>
<dbReference type="Gene3D" id="3.40.50.300">
    <property type="entry name" value="P-loop containing nucleotide triphosphate hydrolases"/>
    <property type="match status" value="1"/>
</dbReference>
<dbReference type="InterPro" id="IPR003439">
    <property type="entry name" value="ABC_transporter-like_ATP-bd"/>
</dbReference>
<dbReference type="RefSeq" id="WP_123211681.1">
    <property type="nucleotide sequence ID" value="NZ_RJVO01000004.1"/>
</dbReference>
<proteinExistence type="predicted"/>
<evidence type="ECO:0000259" key="7">
    <source>
        <dbReference type="PROSITE" id="PS50893"/>
    </source>
</evidence>
<comment type="caution">
    <text evidence="8">The sequence shown here is derived from an EMBL/GenBank/DDBJ whole genome shotgun (WGS) entry which is preliminary data.</text>
</comment>
<dbReference type="PROSITE" id="PS50893">
    <property type="entry name" value="ABC_TRANSPORTER_2"/>
    <property type="match status" value="1"/>
</dbReference>
<evidence type="ECO:0000256" key="3">
    <source>
        <dbReference type="ARBA" id="ARBA00022748"/>
    </source>
</evidence>
<accession>A0A3N0V9U8</accession>
<protein>
    <submittedName>
        <fullName evidence="8">Heme ABC exporter ATP-binding protein CcmA</fullName>
        <ecNumber evidence="8">3.6.3.41</ecNumber>
    </submittedName>
</protein>
<name>A0A3N0V9U8_9GAMM</name>
<keyword evidence="2" id="KW-0547">Nucleotide-binding</keyword>
<keyword evidence="8" id="KW-0378">Hydrolase</keyword>
<dbReference type="FunCoup" id="A0A3N0V9U8">
    <property type="interactions" value="153"/>
</dbReference>
<dbReference type="GO" id="GO:0016887">
    <property type="term" value="F:ATP hydrolysis activity"/>
    <property type="evidence" value="ECO:0007669"/>
    <property type="project" value="InterPro"/>
</dbReference>
<keyword evidence="4 8" id="KW-0067">ATP-binding</keyword>
<dbReference type="PANTHER" id="PTHR43499:SF1">
    <property type="entry name" value="ABC TRANSPORTER I FAMILY MEMBER 1"/>
    <property type="match status" value="1"/>
</dbReference>
<keyword evidence="5" id="KW-1278">Translocase</keyword>
<dbReference type="NCBIfam" id="TIGR01189">
    <property type="entry name" value="ccmA"/>
    <property type="match status" value="1"/>
</dbReference>
<dbReference type="AlphaFoldDB" id="A0A3N0V9U8"/>
<dbReference type="EMBL" id="RJVO01000004">
    <property type="protein sequence ID" value="ROH89384.1"/>
    <property type="molecule type" value="Genomic_DNA"/>
</dbReference>
<dbReference type="PANTHER" id="PTHR43499">
    <property type="entry name" value="ABC TRANSPORTER I FAMILY MEMBER 1"/>
    <property type="match status" value="1"/>
</dbReference>
<gene>
    <name evidence="8" type="primary">ccmA</name>
    <name evidence="8" type="ORF">ED208_09570</name>
</gene>
<dbReference type="GO" id="GO:0022857">
    <property type="term" value="F:transmembrane transporter activity"/>
    <property type="evidence" value="ECO:0007669"/>
    <property type="project" value="InterPro"/>
</dbReference>
<evidence type="ECO:0000256" key="4">
    <source>
        <dbReference type="ARBA" id="ARBA00022840"/>
    </source>
</evidence>
<evidence type="ECO:0000256" key="5">
    <source>
        <dbReference type="ARBA" id="ARBA00022967"/>
    </source>
</evidence>
<sequence length="196" mass="21066">MNAAPLVLDSLTVARGDRVLFERLDLRIAPGEVLHLQGRNGAGKTSLLEVLAGLRTPEAGRFSGPEPEQLHWIGHKNALHPALSAVENLAAWCGLHGADTAGIPAALDRLQLKAARQRPVRTLSTGQKRRSALARLLLQRRPWWLLDEPLAGLDVEGAALLAGLLAEHCAAGGGAVVTSHQALPEEHLPVRHWSLR</sequence>
<evidence type="ECO:0000256" key="2">
    <source>
        <dbReference type="ARBA" id="ARBA00022741"/>
    </source>
</evidence>
<evidence type="ECO:0000313" key="9">
    <source>
        <dbReference type="Proteomes" id="UP000282106"/>
    </source>
</evidence>
<dbReference type="GO" id="GO:0017004">
    <property type="term" value="P:cytochrome complex assembly"/>
    <property type="evidence" value="ECO:0007669"/>
    <property type="project" value="UniProtKB-KW"/>
</dbReference>
<dbReference type="Proteomes" id="UP000282106">
    <property type="component" value="Unassembled WGS sequence"/>
</dbReference>
<keyword evidence="6" id="KW-0472">Membrane</keyword>
<dbReference type="InterPro" id="IPR005895">
    <property type="entry name" value="ABC_transptr_haem_export_CcmA"/>
</dbReference>
<dbReference type="InParanoid" id="A0A3N0V9U8"/>
<organism evidence="8 9">
    <name type="scientific">Stagnimonas aquatica</name>
    <dbReference type="NCBI Taxonomy" id="2689987"/>
    <lineage>
        <taxon>Bacteria</taxon>
        <taxon>Pseudomonadati</taxon>
        <taxon>Pseudomonadota</taxon>
        <taxon>Gammaproteobacteria</taxon>
        <taxon>Nevskiales</taxon>
        <taxon>Nevskiaceae</taxon>
        <taxon>Stagnimonas</taxon>
    </lineage>
</organism>
<dbReference type="SUPFAM" id="SSF52540">
    <property type="entry name" value="P-loop containing nucleoside triphosphate hydrolases"/>
    <property type="match status" value="1"/>
</dbReference>
<keyword evidence="1" id="KW-0813">Transport</keyword>
<reference evidence="8 9" key="1">
    <citation type="submission" date="2018-10" db="EMBL/GenBank/DDBJ databases">
        <authorList>
            <person name="Chen W.-M."/>
        </authorList>
    </citation>
    <scope>NUCLEOTIDE SEQUENCE [LARGE SCALE GENOMIC DNA]</scope>
    <source>
        <strain evidence="8 9">THS-13</strain>
    </source>
</reference>
<keyword evidence="9" id="KW-1185">Reference proteome</keyword>
<evidence type="ECO:0000313" key="8">
    <source>
        <dbReference type="EMBL" id="ROH89384.1"/>
    </source>
</evidence>
<feature type="domain" description="ABC transporter" evidence="7">
    <location>
        <begin position="6"/>
        <end position="195"/>
    </location>
</feature>
<dbReference type="EC" id="3.6.3.41" evidence="8"/>
<dbReference type="InterPro" id="IPR027417">
    <property type="entry name" value="P-loop_NTPase"/>
</dbReference>
<dbReference type="GO" id="GO:0005524">
    <property type="term" value="F:ATP binding"/>
    <property type="evidence" value="ECO:0007669"/>
    <property type="project" value="UniProtKB-KW"/>
</dbReference>
<evidence type="ECO:0000256" key="1">
    <source>
        <dbReference type="ARBA" id="ARBA00022448"/>
    </source>
</evidence>
<evidence type="ECO:0000256" key="6">
    <source>
        <dbReference type="ARBA" id="ARBA00023136"/>
    </source>
</evidence>
<dbReference type="Pfam" id="PF00005">
    <property type="entry name" value="ABC_tran"/>
    <property type="match status" value="1"/>
</dbReference>